<dbReference type="EMBL" id="QEOP01000002">
    <property type="protein sequence ID" value="PVZ94122.1"/>
    <property type="molecule type" value="Genomic_DNA"/>
</dbReference>
<keyword evidence="3" id="KW-1003">Cell membrane</keyword>
<evidence type="ECO:0000256" key="6">
    <source>
        <dbReference type="ARBA" id="ARBA00023136"/>
    </source>
</evidence>
<gene>
    <name evidence="9" type="ORF">DDQ50_10255</name>
</gene>
<keyword evidence="4 7" id="KW-0812">Transmembrane</keyword>
<evidence type="ECO:0000256" key="1">
    <source>
        <dbReference type="ARBA" id="ARBA00004651"/>
    </source>
</evidence>
<feature type="transmembrane region" description="Helical" evidence="7">
    <location>
        <begin position="176"/>
        <end position="197"/>
    </location>
</feature>
<dbReference type="AlphaFoldDB" id="A0A2V1HR48"/>
<keyword evidence="6 7" id="KW-0472">Membrane</keyword>
<evidence type="ECO:0000256" key="2">
    <source>
        <dbReference type="ARBA" id="ARBA00008193"/>
    </source>
</evidence>
<organism evidence="9 10">
    <name type="scientific">Amnibacterium flavum</name>
    <dbReference type="NCBI Taxonomy" id="2173173"/>
    <lineage>
        <taxon>Bacteria</taxon>
        <taxon>Bacillati</taxon>
        <taxon>Actinomycetota</taxon>
        <taxon>Actinomycetes</taxon>
        <taxon>Micrococcales</taxon>
        <taxon>Microbacteriaceae</taxon>
        <taxon>Amnibacterium</taxon>
    </lineage>
</organism>
<dbReference type="PANTHER" id="PTHR30506">
    <property type="entry name" value="INNER MEMBRANE PROTEIN"/>
    <property type="match status" value="1"/>
</dbReference>
<evidence type="ECO:0000313" key="9">
    <source>
        <dbReference type="EMBL" id="PVZ94122.1"/>
    </source>
</evidence>
<keyword evidence="10" id="KW-1185">Reference proteome</keyword>
<feature type="domain" description="Glycine transporter" evidence="8">
    <location>
        <begin position="98"/>
        <end position="171"/>
    </location>
</feature>
<evidence type="ECO:0000256" key="5">
    <source>
        <dbReference type="ARBA" id="ARBA00022989"/>
    </source>
</evidence>
<name>A0A2V1HR48_9MICO</name>
<protein>
    <recommendedName>
        <fullName evidence="8">Glycine transporter domain-containing protein</fullName>
    </recommendedName>
</protein>
<feature type="transmembrane region" description="Helical" evidence="7">
    <location>
        <begin position="96"/>
        <end position="116"/>
    </location>
</feature>
<evidence type="ECO:0000259" key="8">
    <source>
        <dbReference type="Pfam" id="PF03458"/>
    </source>
</evidence>
<evidence type="ECO:0000313" key="10">
    <source>
        <dbReference type="Proteomes" id="UP000244893"/>
    </source>
</evidence>
<accession>A0A2V1HR48</accession>
<dbReference type="InterPro" id="IPR005115">
    <property type="entry name" value="Gly_transporter"/>
</dbReference>
<dbReference type="Proteomes" id="UP000244893">
    <property type="component" value="Unassembled WGS sequence"/>
</dbReference>
<evidence type="ECO:0000256" key="7">
    <source>
        <dbReference type="SAM" id="Phobius"/>
    </source>
</evidence>
<comment type="caution">
    <text evidence="9">The sequence shown here is derived from an EMBL/GenBank/DDBJ whole genome shotgun (WGS) entry which is preliminary data.</text>
</comment>
<evidence type="ECO:0000256" key="3">
    <source>
        <dbReference type="ARBA" id="ARBA00022475"/>
    </source>
</evidence>
<feature type="transmembrane region" description="Helical" evidence="7">
    <location>
        <begin position="6"/>
        <end position="25"/>
    </location>
</feature>
<dbReference type="GO" id="GO:0005886">
    <property type="term" value="C:plasma membrane"/>
    <property type="evidence" value="ECO:0007669"/>
    <property type="project" value="UniProtKB-SubCell"/>
</dbReference>
<comment type="similarity">
    <text evidence="2">Belongs to the UPF0126 family.</text>
</comment>
<reference evidence="9 10" key="1">
    <citation type="submission" date="2018-05" db="EMBL/GenBank/DDBJ databases">
        <title>Amnibacterium sp. M8JJ-5, whole genome shotgun sequence.</title>
        <authorList>
            <person name="Tuo L."/>
        </authorList>
    </citation>
    <scope>NUCLEOTIDE SEQUENCE [LARGE SCALE GENOMIC DNA]</scope>
    <source>
        <strain evidence="9 10">M8JJ-5</strain>
    </source>
</reference>
<feature type="domain" description="Glycine transporter" evidence="8">
    <location>
        <begin position="10"/>
        <end position="86"/>
    </location>
</feature>
<dbReference type="Pfam" id="PF03458">
    <property type="entry name" value="Gly_transporter"/>
    <property type="match status" value="2"/>
</dbReference>
<proteinExistence type="inferred from homology"/>
<keyword evidence="5 7" id="KW-1133">Transmembrane helix</keyword>
<feature type="transmembrane region" description="Helical" evidence="7">
    <location>
        <begin position="70"/>
        <end position="89"/>
    </location>
</feature>
<feature type="transmembrane region" description="Helical" evidence="7">
    <location>
        <begin position="37"/>
        <end position="58"/>
    </location>
</feature>
<sequence length="216" mass="22221">MTPSFSIPLWTDLLAVAIGGVQGALYASQLRERRLDLLGVAIVGTATGLGGGLLRDIFLGVPPVAFGSNWYLPVAVAAAIVGMLLQQVFSRLDFTITALDALTIGLFGAIGTSKALSLGLPVIPAVFIGTVSAVGGGVVRDLLLGLPVALMHVGSLYAVAAGVGTVLLVAVERFGAPIQVAAIVCVVATTAIRLLAVRYGWSLPEQRALAARQPRR</sequence>
<evidence type="ECO:0000256" key="4">
    <source>
        <dbReference type="ARBA" id="ARBA00022692"/>
    </source>
</evidence>
<dbReference type="PANTHER" id="PTHR30506:SF3">
    <property type="entry name" value="UPF0126 INNER MEMBRANE PROTEIN YADS-RELATED"/>
    <property type="match status" value="1"/>
</dbReference>
<dbReference type="RefSeq" id="WP_116756636.1">
    <property type="nucleotide sequence ID" value="NZ_JBHUEX010000001.1"/>
</dbReference>
<comment type="subcellular location">
    <subcellularLocation>
        <location evidence="1">Cell membrane</location>
        <topology evidence="1">Multi-pass membrane protein</topology>
    </subcellularLocation>
</comment>
<feature type="transmembrane region" description="Helical" evidence="7">
    <location>
        <begin position="122"/>
        <end position="143"/>
    </location>
</feature>
<dbReference type="OrthoDB" id="9791874at2"/>
<feature type="transmembrane region" description="Helical" evidence="7">
    <location>
        <begin position="150"/>
        <end position="170"/>
    </location>
</feature>